<dbReference type="PANTHER" id="PTHR45526">
    <property type="entry name" value="TRANSCRIPTIONAL REGULATORY PROTEIN DPIA"/>
    <property type="match status" value="1"/>
</dbReference>
<dbReference type="Proteomes" id="UP000265926">
    <property type="component" value="Unassembled WGS sequence"/>
</dbReference>
<reference evidence="4 5" key="1">
    <citation type="submission" date="2018-08" db="EMBL/GenBank/DDBJ databases">
        <title>Pallidiluteibacterium maritimus gen. nov., sp. nov., isolated from coastal sediment.</title>
        <authorList>
            <person name="Zhou L.Y."/>
        </authorList>
    </citation>
    <scope>NUCLEOTIDE SEQUENCE [LARGE SCALE GENOMIC DNA]</scope>
    <source>
        <strain evidence="4 5">XSD2</strain>
    </source>
</reference>
<evidence type="ECO:0000259" key="3">
    <source>
        <dbReference type="PROSITE" id="PS50110"/>
    </source>
</evidence>
<keyword evidence="2" id="KW-1133">Transmembrane helix</keyword>
<dbReference type="CDD" id="cd00156">
    <property type="entry name" value="REC"/>
    <property type="match status" value="1"/>
</dbReference>
<feature type="transmembrane region" description="Helical" evidence="2">
    <location>
        <begin position="147"/>
        <end position="168"/>
    </location>
</feature>
<dbReference type="OrthoDB" id="1118837at2"/>
<dbReference type="SMART" id="SM00448">
    <property type="entry name" value="REC"/>
    <property type="match status" value="1"/>
</dbReference>
<evidence type="ECO:0000256" key="1">
    <source>
        <dbReference type="PROSITE-ProRule" id="PRU00169"/>
    </source>
</evidence>
<dbReference type="InterPro" id="IPR051271">
    <property type="entry name" value="2C-system_Tx_regulators"/>
</dbReference>
<accession>A0A399SU43</accession>
<dbReference type="InterPro" id="IPR001789">
    <property type="entry name" value="Sig_transdc_resp-reg_receiver"/>
</dbReference>
<evidence type="ECO:0000313" key="4">
    <source>
        <dbReference type="EMBL" id="RIJ46062.1"/>
    </source>
</evidence>
<evidence type="ECO:0000256" key="2">
    <source>
        <dbReference type="SAM" id="Phobius"/>
    </source>
</evidence>
<name>A0A399SU43_9BACT</name>
<evidence type="ECO:0000313" key="5">
    <source>
        <dbReference type="Proteomes" id="UP000265926"/>
    </source>
</evidence>
<dbReference type="SUPFAM" id="SSF52172">
    <property type="entry name" value="CheY-like"/>
    <property type="match status" value="1"/>
</dbReference>
<proteinExistence type="predicted"/>
<dbReference type="PANTHER" id="PTHR45526:SF1">
    <property type="entry name" value="TRANSCRIPTIONAL REGULATORY PROTEIN DCUR-RELATED"/>
    <property type="match status" value="1"/>
</dbReference>
<keyword evidence="1" id="KW-0597">Phosphoprotein</keyword>
<dbReference type="PROSITE" id="PS50110">
    <property type="entry name" value="RESPONSE_REGULATORY"/>
    <property type="match status" value="1"/>
</dbReference>
<dbReference type="Gene3D" id="3.40.50.2300">
    <property type="match status" value="1"/>
</dbReference>
<dbReference type="GO" id="GO:0000156">
    <property type="term" value="F:phosphorelay response regulator activity"/>
    <property type="evidence" value="ECO:0007669"/>
    <property type="project" value="TreeGrafter"/>
</dbReference>
<keyword evidence="2" id="KW-0812">Transmembrane</keyword>
<protein>
    <submittedName>
        <fullName evidence="4">Response regulator</fullName>
    </submittedName>
</protein>
<keyword evidence="5" id="KW-1185">Reference proteome</keyword>
<sequence>MIHHKYWHVNKNLLIYVVEDNKLFNKIVVDYLQKQGFRRIKFFYNGQDCLNAVKSGEHPDIVIQDYHLEDSTGIAVLQAVKKRSKCSEFIFLTANEDMEVAVNSIKYGAFDYIIKDNDLALKKVYNKIEKISKMLELEKRNQLIQRMMVVILIVLVTITILMVLHGVFDLFGLKR</sequence>
<feature type="modified residue" description="4-aspartylphosphate" evidence="1">
    <location>
        <position position="65"/>
    </location>
</feature>
<keyword evidence="2" id="KW-0472">Membrane</keyword>
<dbReference type="EMBL" id="QWGR01000017">
    <property type="protein sequence ID" value="RIJ46062.1"/>
    <property type="molecule type" value="Genomic_DNA"/>
</dbReference>
<dbReference type="Pfam" id="PF00072">
    <property type="entry name" value="Response_reg"/>
    <property type="match status" value="1"/>
</dbReference>
<organism evidence="4 5">
    <name type="scientific">Maribellus luteus</name>
    <dbReference type="NCBI Taxonomy" id="2305463"/>
    <lineage>
        <taxon>Bacteria</taxon>
        <taxon>Pseudomonadati</taxon>
        <taxon>Bacteroidota</taxon>
        <taxon>Bacteroidia</taxon>
        <taxon>Marinilabiliales</taxon>
        <taxon>Prolixibacteraceae</taxon>
        <taxon>Maribellus</taxon>
    </lineage>
</organism>
<dbReference type="InterPro" id="IPR011006">
    <property type="entry name" value="CheY-like_superfamily"/>
</dbReference>
<comment type="caution">
    <text evidence="4">The sequence shown here is derived from an EMBL/GenBank/DDBJ whole genome shotgun (WGS) entry which is preliminary data.</text>
</comment>
<gene>
    <name evidence="4" type="ORF">D1614_20255</name>
</gene>
<feature type="domain" description="Response regulatory" evidence="3">
    <location>
        <begin position="14"/>
        <end position="130"/>
    </location>
</feature>
<dbReference type="AlphaFoldDB" id="A0A399SU43"/>